<keyword evidence="1" id="KW-0472">Membrane</keyword>
<sequence length="543" mass="57436">MPAYEPGEHLASDNLYVQASSARQAAKVTVKTVKTAAAGAATPVGKAAGGVAHGVKAAVRRVRHGKRLGPKITVKGRLQRRLYLAKRGLKAAPRKAGKRVAKAVGGSPAAYAKGVNRMSDAATRALQTSAGDETSQVASQATAQLAKTPARGVKTIRGTIRSARKARRAVKRARLAVKQVKYARTGIQAVKAVGQVVGSSLSALGMMVLPLLAGILAIVAIAGMFTSLIPSGAAACTPQQVQAASFGASSGKLEGLATSQRLGASVVDYRKMGISPTWFENDASGYQYEQCTWWVANRWKSLGLEVDHHMGNGAQWAASAKRLGYPTGTTPRLGAIVSMQGGVLGASLGPYGHVAVIEQIDKDGSVWVSESGTILFGRYHAPILSKYTKSQLDMASGRYTYIYSTRGKPAAQASSGSSDSYDSYGCQADDGQAGDTGASSKDAKAAQAYAHEQCVKRYGWGETDWTALVKLWNKESGWNYRAVNKGSGAYGIPQALPGGKMASKGADWKTNPHTQIDWGLQYIHDRYGSPSAAWKHSQQTNWY</sequence>
<dbReference type="HOGENOM" id="CLU_037310_0_0_11"/>
<evidence type="ECO:0000256" key="1">
    <source>
        <dbReference type="SAM" id="Phobius"/>
    </source>
</evidence>
<gene>
    <name evidence="3" type="ORF">HMPREF0620_1548</name>
</gene>
<dbReference type="SUPFAM" id="SSF54001">
    <property type="entry name" value="Cysteine proteinases"/>
    <property type="match status" value="1"/>
</dbReference>
<proteinExistence type="predicted"/>
<dbReference type="InterPro" id="IPR023346">
    <property type="entry name" value="Lysozyme-like_dom_sf"/>
</dbReference>
<evidence type="ECO:0000259" key="2">
    <source>
        <dbReference type="PROSITE" id="PS50911"/>
    </source>
</evidence>
<dbReference type="EMBL" id="AEON01000002">
    <property type="protein sequence ID" value="EFT82863.1"/>
    <property type="molecule type" value="Genomic_DNA"/>
</dbReference>
<dbReference type="Pfam" id="PF01464">
    <property type="entry name" value="SLT"/>
    <property type="match status" value="1"/>
</dbReference>
<dbReference type="InterPro" id="IPR007921">
    <property type="entry name" value="CHAP_dom"/>
</dbReference>
<organism evidence="3 4">
    <name type="scientific">Parascardovia denticolens DSM 10105 = JCM 12538</name>
    <dbReference type="NCBI Taxonomy" id="864564"/>
    <lineage>
        <taxon>Bacteria</taxon>
        <taxon>Bacillati</taxon>
        <taxon>Actinomycetota</taxon>
        <taxon>Actinomycetes</taxon>
        <taxon>Bifidobacteriales</taxon>
        <taxon>Bifidobacteriaceae</taxon>
        <taxon>Parascardovia</taxon>
    </lineage>
</organism>
<feature type="domain" description="Peptidase C51" evidence="2">
    <location>
        <begin position="266"/>
        <end position="403"/>
    </location>
</feature>
<dbReference type="KEGG" id="pdo:PSDT_0138"/>
<name>E6K275_PARDN</name>
<keyword evidence="1" id="KW-0812">Transmembrane</keyword>
<dbReference type="Pfam" id="PF05257">
    <property type="entry name" value="CHAP"/>
    <property type="match status" value="1"/>
</dbReference>
<keyword evidence="4" id="KW-1185">Reference proteome</keyword>
<evidence type="ECO:0000313" key="4">
    <source>
        <dbReference type="Proteomes" id="UP000004946"/>
    </source>
</evidence>
<dbReference type="PATRIC" id="fig|864564.6.peg.152"/>
<protein>
    <submittedName>
        <fullName evidence="3">CHAP domain protein</fullName>
    </submittedName>
</protein>
<accession>E6K275</accession>
<dbReference type="SUPFAM" id="SSF53955">
    <property type="entry name" value="Lysozyme-like"/>
    <property type="match status" value="1"/>
</dbReference>
<evidence type="ECO:0000313" key="3">
    <source>
        <dbReference type="EMBL" id="EFT82863.1"/>
    </source>
</evidence>
<dbReference type="eggNOG" id="COG3942">
    <property type="taxonomic scope" value="Bacteria"/>
</dbReference>
<comment type="caution">
    <text evidence="3">The sequence shown here is derived from an EMBL/GenBank/DDBJ whole genome shotgun (WGS) entry which is preliminary data.</text>
</comment>
<dbReference type="InterPro" id="IPR038765">
    <property type="entry name" value="Papain-like_cys_pep_sf"/>
</dbReference>
<dbReference type="InterPro" id="IPR008258">
    <property type="entry name" value="Transglycosylase_SLT_dom_1"/>
</dbReference>
<keyword evidence="1" id="KW-1133">Transmembrane helix</keyword>
<dbReference type="PROSITE" id="PS50911">
    <property type="entry name" value="CHAP"/>
    <property type="match status" value="1"/>
</dbReference>
<dbReference type="Proteomes" id="UP000004946">
    <property type="component" value="Chromosome"/>
</dbReference>
<dbReference type="Gene3D" id="3.90.1720.10">
    <property type="entry name" value="endopeptidase domain like (from Nostoc punctiforme)"/>
    <property type="match status" value="1"/>
</dbReference>
<dbReference type="Gene3D" id="1.10.530.10">
    <property type="match status" value="1"/>
</dbReference>
<feature type="transmembrane region" description="Helical" evidence="1">
    <location>
        <begin position="208"/>
        <end position="229"/>
    </location>
</feature>
<dbReference type="RefSeq" id="WP_006290767.1">
    <property type="nucleotide sequence ID" value="NZ_AP012333.1"/>
</dbReference>
<dbReference type="eggNOG" id="COG3583">
    <property type="taxonomic scope" value="Bacteria"/>
</dbReference>
<reference evidence="3 4" key="1">
    <citation type="submission" date="2010-12" db="EMBL/GenBank/DDBJ databases">
        <authorList>
            <person name="Muzny D."/>
            <person name="Qin X."/>
            <person name="Buhay C."/>
            <person name="Dugan-Rocha S."/>
            <person name="Ding Y."/>
            <person name="Chen G."/>
            <person name="Hawes A."/>
            <person name="Holder M."/>
            <person name="Jhangiani S."/>
            <person name="Johnson A."/>
            <person name="Khan Z."/>
            <person name="Li Z."/>
            <person name="Liu W."/>
            <person name="Liu X."/>
            <person name="Perez L."/>
            <person name="Shen H."/>
            <person name="Wang Q."/>
            <person name="Watt J."/>
            <person name="Xi L."/>
            <person name="Xin Y."/>
            <person name="Zhou J."/>
            <person name="Deng J."/>
            <person name="Jiang H."/>
            <person name="Liu Y."/>
            <person name="Qu J."/>
            <person name="Song X.-Z."/>
            <person name="Zhang L."/>
            <person name="Villasana D."/>
            <person name="Johnson A."/>
            <person name="Liu J."/>
            <person name="Liyanage D."/>
            <person name="Lorensuhewa L."/>
            <person name="Robinson T."/>
            <person name="Song A."/>
            <person name="Song B.-B."/>
            <person name="Dinh H."/>
            <person name="Thornton R."/>
            <person name="Coyle M."/>
            <person name="Francisco L."/>
            <person name="Jackson L."/>
            <person name="Javaid M."/>
            <person name="Korchina V."/>
            <person name="Kovar C."/>
            <person name="Mata R."/>
            <person name="Mathew T."/>
            <person name="Ngo R."/>
            <person name="Nguyen L."/>
            <person name="Nguyen N."/>
            <person name="Okwuonu G."/>
            <person name="Ongeri F."/>
            <person name="Pham C."/>
            <person name="Simmons D."/>
            <person name="Wilczek-Boney K."/>
            <person name="Hale W."/>
            <person name="Jakkamsetti A."/>
            <person name="Pham P."/>
            <person name="Ruth R."/>
            <person name="San Lucas F."/>
            <person name="Warren J."/>
            <person name="Zhang J."/>
            <person name="Zhao Z."/>
            <person name="Zhou C."/>
            <person name="Zhu D."/>
            <person name="Lee S."/>
            <person name="Bess C."/>
            <person name="Blankenburg K."/>
            <person name="Forbes L."/>
            <person name="Fu Q."/>
            <person name="Gubbala S."/>
            <person name="Hirani K."/>
            <person name="Jayaseelan J.C."/>
            <person name="Lara F."/>
            <person name="Munidasa M."/>
            <person name="Palculict T."/>
            <person name="Patil S."/>
            <person name="Pu L.-L."/>
            <person name="Saada N."/>
            <person name="Tang L."/>
            <person name="Weissenberger G."/>
            <person name="Zhu Y."/>
            <person name="Hemphill L."/>
            <person name="Shang Y."/>
            <person name="Youmans B."/>
            <person name="Ayvaz T."/>
            <person name="Ross M."/>
            <person name="Santibanez J."/>
            <person name="Aqrawi P."/>
            <person name="Gross S."/>
            <person name="Joshi V."/>
            <person name="Fowler G."/>
            <person name="Nazareth L."/>
            <person name="Reid J."/>
            <person name="Worley K."/>
            <person name="Petrosino J."/>
            <person name="Highlander S."/>
            <person name="Gibbs R."/>
        </authorList>
    </citation>
    <scope>NUCLEOTIDE SEQUENCE [LARGE SCALE GENOMIC DNA]</scope>
    <source>
        <strain evidence="3 4">DSM 10105</strain>
    </source>
</reference>
<dbReference type="AlphaFoldDB" id="E6K275"/>